<organism evidence="1 2">
    <name type="scientific">Paenibacillus gyeongsangnamensis</name>
    <dbReference type="NCBI Taxonomy" id="3388067"/>
    <lineage>
        <taxon>Bacteria</taxon>
        <taxon>Bacillati</taxon>
        <taxon>Bacillota</taxon>
        <taxon>Bacilli</taxon>
        <taxon>Bacillales</taxon>
        <taxon>Paenibacillaceae</taxon>
        <taxon>Paenibacillus</taxon>
    </lineage>
</organism>
<dbReference type="InterPro" id="IPR018540">
    <property type="entry name" value="Spo0E-like"/>
</dbReference>
<dbReference type="Gene3D" id="4.10.280.10">
    <property type="entry name" value="Helix-loop-helix DNA-binding domain"/>
    <property type="match status" value="1"/>
</dbReference>
<proteinExistence type="predicted"/>
<comment type="caution">
    <text evidence="1">The sequence shown here is derived from an EMBL/GenBank/DDBJ whole genome shotgun (WGS) entry which is preliminary data.</text>
</comment>
<accession>A0ABT4QGF8</accession>
<dbReference type="SUPFAM" id="SSF140500">
    <property type="entry name" value="BAS1536-like"/>
    <property type="match status" value="1"/>
</dbReference>
<keyword evidence="2" id="KW-1185">Reference proteome</keyword>
<name>A0ABT4QGF8_9BACL</name>
<dbReference type="InterPro" id="IPR036638">
    <property type="entry name" value="HLH_DNA-bd_sf"/>
</dbReference>
<dbReference type="InterPro" id="IPR037208">
    <property type="entry name" value="Spo0E-like_sf"/>
</dbReference>
<evidence type="ECO:0000313" key="2">
    <source>
        <dbReference type="Proteomes" id="UP001527882"/>
    </source>
</evidence>
<dbReference type="RefSeq" id="WP_269884492.1">
    <property type="nucleotide sequence ID" value="NZ_JAQAGZ010000020.1"/>
</dbReference>
<reference evidence="1 2" key="1">
    <citation type="submission" date="2022-12" db="EMBL/GenBank/DDBJ databases">
        <title>Draft genome sequence of Paenibacillus sp. dW9.</title>
        <authorList>
            <person name="Choi E.-W."/>
            <person name="Kim D.-U."/>
        </authorList>
    </citation>
    <scope>NUCLEOTIDE SEQUENCE [LARGE SCALE GENOMIC DNA]</scope>
    <source>
        <strain evidence="2">dW9</strain>
    </source>
</reference>
<protein>
    <submittedName>
        <fullName evidence="1">Aspartyl-phosphate phosphatase Spo0E family protein</fullName>
    </submittedName>
</protein>
<gene>
    <name evidence="1" type="ORF">O9H85_26895</name>
</gene>
<evidence type="ECO:0000313" key="1">
    <source>
        <dbReference type="EMBL" id="MCZ8515963.1"/>
    </source>
</evidence>
<dbReference type="Pfam" id="PF09388">
    <property type="entry name" value="SpoOE-like"/>
    <property type="match status" value="1"/>
</dbReference>
<dbReference type="EMBL" id="JAQAGZ010000020">
    <property type="protein sequence ID" value="MCZ8515963.1"/>
    <property type="molecule type" value="Genomic_DNA"/>
</dbReference>
<dbReference type="Proteomes" id="UP001527882">
    <property type="component" value="Unassembled WGS sequence"/>
</dbReference>
<sequence length="54" mass="6527">MEEVDWKQNLELMQHKLYLLVEETGSFIDPKVVELSQRIDRLIVTIQKKRLEDK</sequence>